<dbReference type="NCBIfam" id="NF006569">
    <property type="entry name" value="PRK09082.1"/>
    <property type="match status" value="1"/>
</dbReference>
<dbReference type="GO" id="GO:0005737">
    <property type="term" value="C:cytoplasm"/>
    <property type="evidence" value="ECO:0007669"/>
    <property type="project" value="TreeGrafter"/>
</dbReference>
<gene>
    <name evidence="7" type="ORF">ENS31_05765</name>
</gene>
<protein>
    <submittedName>
        <fullName evidence="7">Aminotransferase class I/II-fold pyridoxal phosphate-dependent enzyme</fullName>
    </submittedName>
</protein>
<dbReference type="Gene3D" id="3.90.1150.10">
    <property type="entry name" value="Aspartate Aminotransferase, domain 1"/>
    <property type="match status" value="1"/>
</dbReference>
<evidence type="ECO:0000256" key="3">
    <source>
        <dbReference type="ARBA" id="ARBA00022576"/>
    </source>
</evidence>
<dbReference type="FunFam" id="3.40.640.10:FF:000033">
    <property type="entry name" value="Aspartate aminotransferase"/>
    <property type="match status" value="1"/>
</dbReference>
<keyword evidence="3 7" id="KW-0032">Aminotransferase</keyword>
<dbReference type="InterPro" id="IPR015421">
    <property type="entry name" value="PyrdxlP-dep_Trfase_major"/>
</dbReference>
<dbReference type="EMBL" id="DSUJ01000008">
    <property type="protein sequence ID" value="HFI91028.1"/>
    <property type="molecule type" value="Genomic_DNA"/>
</dbReference>
<comment type="cofactor">
    <cofactor evidence="1">
        <name>pyridoxal 5'-phosphate</name>
        <dbReference type="ChEBI" id="CHEBI:597326"/>
    </cofactor>
</comment>
<dbReference type="Gene3D" id="3.40.640.10">
    <property type="entry name" value="Type I PLP-dependent aspartate aminotransferase-like (Major domain)"/>
    <property type="match status" value="1"/>
</dbReference>
<feature type="domain" description="Aminotransferase class I/classII large" evidence="6">
    <location>
        <begin position="25"/>
        <end position="376"/>
    </location>
</feature>
<evidence type="ECO:0000256" key="4">
    <source>
        <dbReference type="ARBA" id="ARBA00022679"/>
    </source>
</evidence>
<dbReference type="PANTHER" id="PTHR43807">
    <property type="entry name" value="FI04487P"/>
    <property type="match status" value="1"/>
</dbReference>
<dbReference type="AlphaFoldDB" id="A0A7V2ZJL3"/>
<dbReference type="GO" id="GO:0030170">
    <property type="term" value="F:pyridoxal phosphate binding"/>
    <property type="evidence" value="ECO:0007669"/>
    <property type="project" value="InterPro"/>
</dbReference>
<comment type="caution">
    <text evidence="7">The sequence shown here is derived from an EMBL/GenBank/DDBJ whole genome shotgun (WGS) entry which is preliminary data.</text>
</comment>
<evidence type="ECO:0000256" key="1">
    <source>
        <dbReference type="ARBA" id="ARBA00001933"/>
    </source>
</evidence>
<evidence type="ECO:0000256" key="5">
    <source>
        <dbReference type="ARBA" id="ARBA00022898"/>
    </source>
</evidence>
<evidence type="ECO:0000313" key="7">
    <source>
        <dbReference type="EMBL" id="HFI91028.1"/>
    </source>
</evidence>
<accession>A0A7V2ZJL3</accession>
<evidence type="ECO:0000259" key="6">
    <source>
        <dbReference type="Pfam" id="PF00155"/>
    </source>
</evidence>
<sequence length="384" mass="44076">MIDSKLKNIGTSIFAVMTKLANEKNALNLSQGFPDFDISPNLIELVNHFMKSGKNQYAPMPGIPELRNMISKKIESLYNCKYNFEDEITITAGATQALYTAISLLIKPGDEAIIFEPAYDSYAPSVIANGGKSVFISLEPPEFNIPWEKVRSSVTERTKLIILNSPHNPTGAIINSDDIKELEEIVREKNIFIISDEVYEHIVFDERKHISICESDILRKSSFIISSFGKTFHTTGWKIGYCSAPKLLTDEFRKLHQFIVFAVNTPIQYAYAEYLKDEKNYLEVNNFYQKKRDYFLSLIKDSKFKPLESKGTYFQLLDYSQISDKNDYDFSIELIDKAGIAVIPLSPFYSEQNKNKLIRICFAKRDEVLQEAAQKIKNYEYNKI</sequence>
<organism evidence="7">
    <name type="scientific">Ignavibacterium album</name>
    <dbReference type="NCBI Taxonomy" id="591197"/>
    <lineage>
        <taxon>Bacteria</taxon>
        <taxon>Pseudomonadati</taxon>
        <taxon>Ignavibacteriota</taxon>
        <taxon>Ignavibacteria</taxon>
        <taxon>Ignavibacteriales</taxon>
        <taxon>Ignavibacteriaceae</taxon>
        <taxon>Ignavibacterium</taxon>
    </lineage>
</organism>
<dbReference type="InterPro" id="IPR051326">
    <property type="entry name" value="Kynurenine-oxoglutarate_AT"/>
</dbReference>
<keyword evidence="4 7" id="KW-0808">Transferase</keyword>
<evidence type="ECO:0000256" key="2">
    <source>
        <dbReference type="ARBA" id="ARBA00007441"/>
    </source>
</evidence>
<dbReference type="SUPFAM" id="SSF53383">
    <property type="entry name" value="PLP-dependent transferases"/>
    <property type="match status" value="1"/>
</dbReference>
<dbReference type="InterPro" id="IPR004839">
    <property type="entry name" value="Aminotransferase_I/II_large"/>
</dbReference>
<dbReference type="CDD" id="cd00609">
    <property type="entry name" value="AAT_like"/>
    <property type="match status" value="1"/>
</dbReference>
<dbReference type="Pfam" id="PF00155">
    <property type="entry name" value="Aminotran_1_2"/>
    <property type="match status" value="1"/>
</dbReference>
<dbReference type="GO" id="GO:0016212">
    <property type="term" value="F:kynurenine-oxoglutarate transaminase activity"/>
    <property type="evidence" value="ECO:0007669"/>
    <property type="project" value="TreeGrafter"/>
</dbReference>
<comment type="similarity">
    <text evidence="2">Belongs to the class-I pyridoxal-phosphate-dependent aminotransferase family.</text>
</comment>
<dbReference type="InterPro" id="IPR015424">
    <property type="entry name" value="PyrdxlP-dep_Trfase"/>
</dbReference>
<dbReference type="InterPro" id="IPR015422">
    <property type="entry name" value="PyrdxlP-dep_Trfase_small"/>
</dbReference>
<name>A0A7V2ZJL3_9BACT</name>
<keyword evidence="5" id="KW-0663">Pyridoxal phosphate</keyword>
<dbReference type="PANTHER" id="PTHR43807:SF20">
    <property type="entry name" value="FI04487P"/>
    <property type="match status" value="1"/>
</dbReference>
<reference evidence="7" key="1">
    <citation type="journal article" date="2020" name="mSystems">
        <title>Genome- and Community-Level Interaction Insights into Carbon Utilization and Element Cycling Functions of Hydrothermarchaeota in Hydrothermal Sediment.</title>
        <authorList>
            <person name="Zhou Z."/>
            <person name="Liu Y."/>
            <person name="Xu W."/>
            <person name="Pan J."/>
            <person name="Luo Z.H."/>
            <person name="Li M."/>
        </authorList>
    </citation>
    <scope>NUCLEOTIDE SEQUENCE [LARGE SCALE GENOMIC DNA]</scope>
    <source>
        <strain evidence="7">SpSt-479</strain>
    </source>
</reference>
<proteinExistence type="inferred from homology"/>